<feature type="transmembrane region" description="Helical" evidence="9">
    <location>
        <begin position="68"/>
        <end position="88"/>
    </location>
</feature>
<organism evidence="11 12">
    <name type="scientific">Acetobacter fallax</name>
    <dbReference type="NCBI Taxonomy" id="1737473"/>
    <lineage>
        <taxon>Bacteria</taxon>
        <taxon>Pseudomonadati</taxon>
        <taxon>Pseudomonadota</taxon>
        <taxon>Alphaproteobacteria</taxon>
        <taxon>Acetobacterales</taxon>
        <taxon>Acetobacteraceae</taxon>
        <taxon>Acetobacter</taxon>
    </lineage>
</organism>
<sequence length="417" mass="44541">MSTSATFSEPQQTRPSSRRMTPRMTRATPEYRHASLALFLSGFATFSLLYCVQPLLPVFSNAFGITPASSSLSLSVSTVSLAIAILFAAPLSERFGRRELMFVALLASAALNIAAGCAPNWPAMLLLRTLEGITLGGVPAVAMTYLAEEVEPRELAAAMGLYVAGNALGGMIGRVGSGVLTQYFGWRTAMGLVGVIDMTAAVFFVLLLPRSRHFSPRGRLGVSYHISAWARHLFRSALPAVYLIGALIMGAFVTVFNYAGYRLTAAPYHFDQTQQGLLFSVYLFGVGASSVAGILSDRIGRQRVLPVGIATMMAGILLTMMASVPCIVIGISLLTMGFFTSHAIASGWVGRLAKTDRGHATSLYLLCYYMGSSVAGSAGGWFWSAWRWPGIAGFTLIILALAMGSAFWLAGRVRQAA</sequence>
<dbReference type="EMBL" id="WOSW01000015">
    <property type="protein sequence ID" value="NHO32785.1"/>
    <property type="molecule type" value="Genomic_DNA"/>
</dbReference>
<dbReference type="CDD" id="cd17324">
    <property type="entry name" value="MFS_NepI_like"/>
    <property type="match status" value="1"/>
</dbReference>
<evidence type="ECO:0000256" key="8">
    <source>
        <dbReference type="SAM" id="MobiDB-lite"/>
    </source>
</evidence>
<evidence type="ECO:0000313" key="11">
    <source>
        <dbReference type="EMBL" id="NHO32785.1"/>
    </source>
</evidence>
<dbReference type="PROSITE" id="PS00216">
    <property type="entry name" value="SUGAR_TRANSPORT_1"/>
    <property type="match status" value="1"/>
</dbReference>
<feature type="transmembrane region" description="Helical" evidence="9">
    <location>
        <begin position="362"/>
        <end position="384"/>
    </location>
</feature>
<evidence type="ECO:0000256" key="7">
    <source>
        <dbReference type="ARBA" id="ARBA00023136"/>
    </source>
</evidence>
<dbReference type="InterPro" id="IPR005829">
    <property type="entry name" value="Sugar_transporter_CS"/>
</dbReference>
<dbReference type="Pfam" id="PF07690">
    <property type="entry name" value="MFS_1"/>
    <property type="match status" value="1"/>
</dbReference>
<accession>A0ABX0K8R9</accession>
<name>A0ABX0K8R9_9PROT</name>
<dbReference type="InterPro" id="IPR036259">
    <property type="entry name" value="MFS_trans_sf"/>
</dbReference>
<comment type="caution">
    <text evidence="11">The sequence shown here is derived from an EMBL/GenBank/DDBJ whole genome shotgun (WGS) entry which is preliminary data.</text>
</comment>
<proteinExistence type="inferred from homology"/>
<feature type="transmembrane region" description="Helical" evidence="9">
    <location>
        <begin position="327"/>
        <end position="350"/>
    </location>
</feature>
<feature type="domain" description="Major facilitator superfamily (MFS) profile" evidence="10">
    <location>
        <begin position="30"/>
        <end position="417"/>
    </location>
</feature>
<comment type="similarity">
    <text evidence="2">Belongs to the major facilitator superfamily.</text>
</comment>
<feature type="transmembrane region" description="Helical" evidence="9">
    <location>
        <begin position="390"/>
        <end position="410"/>
    </location>
</feature>
<evidence type="ECO:0000256" key="6">
    <source>
        <dbReference type="ARBA" id="ARBA00022989"/>
    </source>
</evidence>
<feature type="transmembrane region" description="Helical" evidence="9">
    <location>
        <begin position="240"/>
        <end position="259"/>
    </location>
</feature>
<dbReference type="InterPro" id="IPR020846">
    <property type="entry name" value="MFS_dom"/>
</dbReference>
<keyword evidence="4" id="KW-1003">Cell membrane</keyword>
<evidence type="ECO:0000256" key="4">
    <source>
        <dbReference type="ARBA" id="ARBA00022475"/>
    </source>
</evidence>
<evidence type="ECO:0000313" key="12">
    <source>
        <dbReference type="Proteomes" id="UP000615326"/>
    </source>
</evidence>
<dbReference type="Proteomes" id="UP000615326">
    <property type="component" value="Unassembled WGS sequence"/>
</dbReference>
<feature type="transmembrane region" description="Helical" evidence="9">
    <location>
        <begin position="189"/>
        <end position="209"/>
    </location>
</feature>
<feature type="transmembrane region" description="Helical" evidence="9">
    <location>
        <begin position="100"/>
        <end position="121"/>
    </location>
</feature>
<keyword evidence="5 9" id="KW-0812">Transmembrane</keyword>
<keyword evidence="6 9" id="KW-1133">Transmembrane helix</keyword>
<evidence type="ECO:0000256" key="5">
    <source>
        <dbReference type="ARBA" id="ARBA00022692"/>
    </source>
</evidence>
<dbReference type="SUPFAM" id="SSF103473">
    <property type="entry name" value="MFS general substrate transporter"/>
    <property type="match status" value="1"/>
</dbReference>
<evidence type="ECO:0000256" key="9">
    <source>
        <dbReference type="SAM" id="Phobius"/>
    </source>
</evidence>
<feature type="compositionally biased region" description="Polar residues" evidence="8">
    <location>
        <begin position="1"/>
        <end position="12"/>
    </location>
</feature>
<feature type="region of interest" description="Disordered" evidence="8">
    <location>
        <begin position="1"/>
        <end position="25"/>
    </location>
</feature>
<keyword evidence="3" id="KW-0813">Transport</keyword>
<evidence type="ECO:0000256" key="1">
    <source>
        <dbReference type="ARBA" id="ARBA00004651"/>
    </source>
</evidence>
<evidence type="ECO:0000256" key="3">
    <source>
        <dbReference type="ARBA" id="ARBA00022448"/>
    </source>
</evidence>
<feature type="transmembrane region" description="Helical" evidence="9">
    <location>
        <begin position="303"/>
        <end position="321"/>
    </location>
</feature>
<dbReference type="Gene3D" id="1.20.1250.20">
    <property type="entry name" value="MFS general substrate transporter like domains"/>
    <property type="match status" value="1"/>
</dbReference>
<gene>
    <name evidence="11" type="ORF">GOB84_09480</name>
</gene>
<reference evidence="11 12" key="1">
    <citation type="journal article" date="2020" name="Int. J. Syst. Evol. Microbiol.">
        <title>Novel acetic acid bacteria from cider fermentations: Acetobacter conturbans sp. nov. and Acetobacter fallax sp. nov.</title>
        <authorList>
            <person name="Sombolestani A.S."/>
            <person name="Cleenwerck I."/>
            <person name="Cnockaert M."/>
            <person name="Borremans W."/>
            <person name="Wieme A.D."/>
            <person name="De Vuyst L."/>
            <person name="Vandamme P."/>
        </authorList>
    </citation>
    <scope>NUCLEOTIDE SEQUENCE [LARGE SCALE GENOMIC DNA]</scope>
    <source>
        <strain evidence="11 12">LMG 1637</strain>
    </source>
</reference>
<dbReference type="PANTHER" id="PTHR43271:SF1">
    <property type="entry name" value="INNER MEMBRANE TRANSPORT PROTEIN YNFM"/>
    <property type="match status" value="1"/>
</dbReference>
<keyword evidence="7 9" id="KW-0472">Membrane</keyword>
<dbReference type="PANTHER" id="PTHR43271">
    <property type="entry name" value="BLL2771 PROTEIN"/>
    <property type="match status" value="1"/>
</dbReference>
<comment type="subcellular location">
    <subcellularLocation>
        <location evidence="1">Cell membrane</location>
        <topology evidence="1">Multi-pass membrane protein</topology>
    </subcellularLocation>
</comment>
<dbReference type="InterPro" id="IPR011701">
    <property type="entry name" value="MFS"/>
</dbReference>
<protein>
    <submittedName>
        <fullName evidence="11">MFS transporter</fullName>
    </submittedName>
</protein>
<evidence type="ECO:0000259" key="10">
    <source>
        <dbReference type="PROSITE" id="PS50850"/>
    </source>
</evidence>
<feature type="transmembrane region" description="Helical" evidence="9">
    <location>
        <begin position="34"/>
        <end position="56"/>
    </location>
</feature>
<dbReference type="PROSITE" id="PS50850">
    <property type="entry name" value="MFS"/>
    <property type="match status" value="1"/>
</dbReference>
<evidence type="ECO:0000256" key="2">
    <source>
        <dbReference type="ARBA" id="ARBA00008335"/>
    </source>
</evidence>
<keyword evidence="12" id="KW-1185">Reference proteome</keyword>
<feature type="transmembrane region" description="Helical" evidence="9">
    <location>
        <begin position="279"/>
        <end position="296"/>
    </location>
</feature>